<organism evidence="2 3">
    <name type="scientific">Actinoplanes subglobosus</name>
    <dbReference type="NCBI Taxonomy" id="1547892"/>
    <lineage>
        <taxon>Bacteria</taxon>
        <taxon>Bacillati</taxon>
        <taxon>Actinomycetota</taxon>
        <taxon>Actinomycetes</taxon>
        <taxon>Micromonosporales</taxon>
        <taxon>Micromonosporaceae</taxon>
        <taxon>Actinoplanes</taxon>
    </lineage>
</organism>
<proteinExistence type="predicted"/>
<evidence type="ECO:0000313" key="2">
    <source>
        <dbReference type="EMBL" id="MFC4068793.1"/>
    </source>
</evidence>
<feature type="compositionally biased region" description="Basic and acidic residues" evidence="1">
    <location>
        <begin position="90"/>
        <end position="104"/>
    </location>
</feature>
<evidence type="ECO:0000256" key="1">
    <source>
        <dbReference type="SAM" id="MobiDB-lite"/>
    </source>
</evidence>
<name>A0ABV8IWZ0_9ACTN</name>
<feature type="region of interest" description="Disordered" evidence="1">
    <location>
        <begin position="90"/>
        <end position="111"/>
    </location>
</feature>
<protein>
    <recommendedName>
        <fullName evidence="4">Transposase</fullName>
    </recommendedName>
</protein>
<dbReference type="Proteomes" id="UP001595867">
    <property type="component" value="Unassembled WGS sequence"/>
</dbReference>
<comment type="caution">
    <text evidence="2">The sequence shown here is derived from an EMBL/GenBank/DDBJ whole genome shotgun (WGS) entry which is preliminary data.</text>
</comment>
<dbReference type="EMBL" id="JBHSBL010000019">
    <property type="protein sequence ID" value="MFC4068793.1"/>
    <property type="molecule type" value="Genomic_DNA"/>
</dbReference>
<keyword evidence="3" id="KW-1185">Reference proteome</keyword>
<gene>
    <name evidence="2" type="ORF">ACFO0C_28010</name>
</gene>
<reference evidence="3" key="1">
    <citation type="journal article" date="2019" name="Int. J. Syst. Evol. Microbiol.">
        <title>The Global Catalogue of Microorganisms (GCM) 10K type strain sequencing project: providing services to taxonomists for standard genome sequencing and annotation.</title>
        <authorList>
            <consortium name="The Broad Institute Genomics Platform"/>
            <consortium name="The Broad Institute Genome Sequencing Center for Infectious Disease"/>
            <person name="Wu L."/>
            <person name="Ma J."/>
        </authorList>
    </citation>
    <scope>NUCLEOTIDE SEQUENCE [LARGE SCALE GENOMIC DNA]</scope>
    <source>
        <strain evidence="3">TBRC 5832</strain>
    </source>
</reference>
<dbReference type="RefSeq" id="WP_378069679.1">
    <property type="nucleotide sequence ID" value="NZ_JBHSBL010000019.1"/>
</dbReference>
<sequence length="236" mass="26616">MFFWRKQKAAIAGFHPLHQALIHERGFSATQPAAGWVALTTSLHRHAGLVSRSKWALPPRMLDVIVPLIDEICTDLGRKGTLTITADLRGHEAPGKSHPPRDLPVRPPVKSATDTWSIDPWLRLRADLRDGSVLEVLVVDRVRTRRVTKRNPRGKTKIKRKTKQVQIIKVRRKLPPGIPGQRPASAPPRWIQTVVRDGPRRSVTAAAKVTRKPQSPHEQVDWILAVATEPFRWSAR</sequence>
<accession>A0ABV8IWZ0</accession>
<evidence type="ECO:0008006" key="4">
    <source>
        <dbReference type="Google" id="ProtNLM"/>
    </source>
</evidence>
<evidence type="ECO:0000313" key="3">
    <source>
        <dbReference type="Proteomes" id="UP001595867"/>
    </source>
</evidence>